<dbReference type="NCBIfam" id="TIGR00857">
    <property type="entry name" value="pyrC_multi"/>
    <property type="match status" value="1"/>
</dbReference>
<dbReference type="GO" id="GO:0046872">
    <property type="term" value="F:metal ion binding"/>
    <property type="evidence" value="ECO:0007669"/>
    <property type="project" value="InterPro"/>
</dbReference>
<keyword evidence="5" id="KW-0378">Hydrolase</keyword>
<dbReference type="InterPro" id="IPR004722">
    <property type="entry name" value="DHOase"/>
</dbReference>
<dbReference type="PANTHER" id="PTHR43668:SF2">
    <property type="entry name" value="ALLANTOINASE"/>
    <property type="match status" value="1"/>
</dbReference>
<dbReference type="InterPro" id="IPR013108">
    <property type="entry name" value="Amidohydro_3"/>
</dbReference>
<dbReference type="Gene3D" id="2.30.40.10">
    <property type="entry name" value="Urease, subunit C, domain 1"/>
    <property type="match status" value="1"/>
</dbReference>
<evidence type="ECO:0000313" key="6">
    <source>
        <dbReference type="Proteomes" id="UP000654401"/>
    </source>
</evidence>
<dbReference type="EC" id="3.5.2.3" evidence="5"/>
<dbReference type="AlphaFoldDB" id="A0A8J6P3Z8"/>
<dbReference type="GO" id="GO:0004038">
    <property type="term" value="F:allantoinase activity"/>
    <property type="evidence" value="ECO:0007669"/>
    <property type="project" value="TreeGrafter"/>
</dbReference>
<feature type="domain" description="Dihydroorotase catalytic" evidence="4">
    <location>
        <begin position="49"/>
        <end position="233"/>
    </location>
</feature>
<dbReference type="SUPFAM" id="SSF51556">
    <property type="entry name" value="Metallo-dependent hydrolases"/>
    <property type="match status" value="1"/>
</dbReference>
<gene>
    <name evidence="5" type="ORF">H8D24_05355</name>
</gene>
<dbReference type="InterPro" id="IPR032466">
    <property type="entry name" value="Metal_Hydrolase"/>
</dbReference>
<dbReference type="Proteomes" id="UP000654401">
    <property type="component" value="Unassembled WGS sequence"/>
</dbReference>
<keyword evidence="1" id="KW-0862">Zinc</keyword>
<dbReference type="GO" id="GO:0006145">
    <property type="term" value="P:purine nucleobase catabolic process"/>
    <property type="evidence" value="ECO:0007669"/>
    <property type="project" value="TreeGrafter"/>
</dbReference>
<feature type="domain" description="Amidohydrolase 3" evidence="3">
    <location>
        <begin position="337"/>
        <end position="419"/>
    </location>
</feature>
<dbReference type="InterPro" id="IPR011059">
    <property type="entry name" value="Metal-dep_hydrolase_composite"/>
</dbReference>
<dbReference type="Pfam" id="PF12890">
    <property type="entry name" value="DHOase"/>
    <property type="match status" value="1"/>
</dbReference>
<dbReference type="GO" id="GO:0006221">
    <property type="term" value="P:pyrimidine nucleotide biosynthetic process"/>
    <property type="evidence" value="ECO:0007669"/>
    <property type="project" value="UniProtKB-KW"/>
</dbReference>
<dbReference type="InterPro" id="IPR050138">
    <property type="entry name" value="DHOase/Allantoinase_Hydrolase"/>
</dbReference>
<accession>A0A8J6P3Z8</accession>
<dbReference type="Gene3D" id="3.20.20.140">
    <property type="entry name" value="Metal-dependent hydrolases"/>
    <property type="match status" value="1"/>
</dbReference>
<sequence>MNILIQNGHIIDPANGIDQIGDIRISEGKIISATEDFQADKTVDASNLIVCPGLVDMRARLREPGQTHKGTIESETRAAASAGVTTLCIPPDTQPIIDTPAVIELIRNRAKDSGYASVIPLGALTHGLDGEHLSNMGALKEAGCAGVSNAQSPISNSLVMRRALEYAASHELTVFLHSADPWLTNSGCVHEGTVSTRLGLPGIPDAAEAAGVARDLVLIRETGVRAHFCGISSLRALQMIELAQKSGLPVSVDVAVHHLYLTEMDIGEFNSLCHVLPPLRTERDRAGLVNGVLSSTIQAICSDHQPHDEDAKAAPFEQTEPGISSVETLLPLTLRLAKEHDISISDAISMVTNRPAEILGIDAGTLGEGRSADITIFDPEAWWTVTTESLQSTGKNSPFLNWELQGRVTHTIMGGNIVHES</sequence>
<dbReference type="GO" id="GO:0005737">
    <property type="term" value="C:cytoplasm"/>
    <property type="evidence" value="ECO:0007669"/>
    <property type="project" value="TreeGrafter"/>
</dbReference>
<dbReference type="Pfam" id="PF07969">
    <property type="entry name" value="Amidohydro_3"/>
    <property type="match status" value="1"/>
</dbReference>
<reference evidence="5 6" key="1">
    <citation type="submission" date="2020-08" db="EMBL/GenBank/DDBJ databases">
        <title>Bridging the membrane lipid divide: bacteria of the FCB group superphylum have the potential to synthesize archaeal ether lipids.</title>
        <authorList>
            <person name="Villanueva L."/>
            <person name="Von Meijenfeldt F.A.B."/>
            <person name="Westbye A.B."/>
            <person name="Yadav S."/>
            <person name="Hopmans E.C."/>
            <person name="Dutilh B.E."/>
            <person name="Sinninghe Damste J.S."/>
        </authorList>
    </citation>
    <scope>NUCLEOTIDE SEQUENCE [LARGE SCALE GENOMIC DNA]</scope>
    <source>
        <strain evidence="5">NIOZ-UU100</strain>
    </source>
</reference>
<dbReference type="CDD" id="cd01317">
    <property type="entry name" value="DHOase_IIa"/>
    <property type="match status" value="1"/>
</dbReference>
<dbReference type="SUPFAM" id="SSF51338">
    <property type="entry name" value="Composite domain of metallo-dependent hydrolases"/>
    <property type="match status" value="1"/>
</dbReference>
<dbReference type="EMBL" id="JACNFK010000027">
    <property type="protein sequence ID" value="MBC8519814.1"/>
    <property type="molecule type" value="Genomic_DNA"/>
</dbReference>
<name>A0A8J6P3Z8_9GAMM</name>
<dbReference type="InterPro" id="IPR024403">
    <property type="entry name" value="DHOase_cat"/>
</dbReference>
<evidence type="ECO:0000259" key="4">
    <source>
        <dbReference type="Pfam" id="PF12890"/>
    </source>
</evidence>
<evidence type="ECO:0000313" key="5">
    <source>
        <dbReference type="EMBL" id="MBC8519814.1"/>
    </source>
</evidence>
<evidence type="ECO:0000256" key="1">
    <source>
        <dbReference type="ARBA" id="ARBA00022833"/>
    </source>
</evidence>
<keyword evidence="2" id="KW-0665">Pyrimidine biosynthesis</keyword>
<protein>
    <submittedName>
        <fullName evidence="5">Dihydroorotase</fullName>
        <ecNumber evidence="5">3.5.2.3</ecNumber>
    </submittedName>
</protein>
<evidence type="ECO:0000256" key="2">
    <source>
        <dbReference type="ARBA" id="ARBA00022975"/>
    </source>
</evidence>
<proteinExistence type="predicted"/>
<dbReference type="PANTHER" id="PTHR43668">
    <property type="entry name" value="ALLANTOINASE"/>
    <property type="match status" value="1"/>
</dbReference>
<dbReference type="GO" id="GO:0004151">
    <property type="term" value="F:dihydroorotase activity"/>
    <property type="evidence" value="ECO:0007669"/>
    <property type="project" value="UniProtKB-EC"/>
</dbReference>
<dbReference type="NCBIfam" id="NF005791">
    <property type="entry name" value="PRK07627.1"/>
    <property type="match status" value="1"/>
</dbReference>
<comment type="caution">
    <text evidence="5">The sequence shown here is derived from an EMBL/GenBank/DDBJ whole genome shotgun (WGS) entry which is preliminary data.</text>
</comment>
<organism evidence="5 6">
    <name type="scientific">Candidatus Thiopontia autotrophica</name>
    <dbReference type="NCBI Taxonomy" id="2841688"/>
    <lineage>
        <taxon>Bacteria</taxon>
        <taxon>Pseudomonadati</taxon>
        <taxon>Pseudomonadota</taxon>
        <taxon>Gammaproteobacteria</taxon>
        <taxon>Candidatus Thiopontia</taxon>
    </lineage>
</organism>
<evidence type="ECO:0000259" key="3">
    <source>
        <dbReference type="Pfam" id="PF07969"/>
    </source>
</evidence>